<keyword evidence="2" id="KW-1185">Reference proteome</keyword>
<proteinExistence type="predicted"/>
<evidence type="ECO:0000313" key="1">
    <source>
        <dbReference type="EMBL" id="GED25460.1"/>
    </source>
</evidence>
<organism evidence="1 2">
    <name type="scientific">Brevibacillus agri</name>
    <dbReference type="NCBI Taxonomy" id="51101"/>
    <lineage>
        <taxon>Bacteria</taxon>
        <taxon>Bacillati</taxon>
        <taxon>Bacillota</taxon>
        <taxon>Bacilli</taxon>
        <taxon>Bacillales</taxon>
        <taxon>Paenibacillaceae</taxon>
        <taxon>Brevibacillus</taxon>
    </lineage>
</organism>
<sequence length="46" mass="4940">MAPTEGMYSLVTLNGNAPALRELEAFVKKGQSSCKDAIDENRRAGV</sequence>
<name>A0ABQ0SNM4_9BACL</name>
<accession>A0ABQ0SNM4</accession>
<evidence type="ECO:0000313" key="2">
    <source>
        <dbReference type="Proteomes" id="UP000317180"/>
    </source>
</evidence>
<dbReference type="GeneID" id="82809566"/>
<protein>
    <submittedName>
        <fullName evidence="1">Uncharacterized protein</fullName>
    </submittedName>
</protein>
<comment type="caution">
    <text evidence="1">The sequence shown here is derived from an EMBL/GenBank/DDBJ whole genome shotgun (WGS) entry which is preliminary data.</text>
</comment>
<dbReference type="RefSeq" id="WP_155808538.1">
    <property type="nucleotide sequence ID" value="NZ_BJOD01000013.1"/>
</dbReference>
<reference evidence="1 2" key="1">
    <citation type="submission" date="2019-06" db="EMBL/GenBank/DDBJ databases">
        <title>Whole genome shotgun sequence of Brevibacillus agri NBRC 15538.</title>
        <authorList>
            <person name="Hosoyama A."/>
            <person name="Uohara A."/>
            <person name="Ohji S."/>
            <person name="Ichikawa N."/>
        </authorList>
    </citation>
    <scope>NUCLEOTIDE SEQUENCE [LARGE SCALE GENOMIC DNA]</scope>
    <source>
        <strain evidence="1 2">NBRC 15538</strain>
    </source>
</reference>
<dbReference type="EMBL" id="BJOD01000013">
    <property type="protein sequence ID" value="GED25460.1"/>
    <property type="molecule type" value="Genomic_DNA"/>
</dbReference>
<dbReference type="Proteomes" id="UP000317180">
    <property type="component" value="Unassembled WGS sequence"/>
</dbReference>
<gene>
    <name evidence="1" type="ORF">BAG01nite_15620</name>
</gene>